<dbReference type="EMBL" id="MT141371">
    <property type="protein sequence ID" value="QJA59473.1"/>
    <property type="molecule type" value="Genomic_DNA"/>
</dbReference>
<dbReference type="InterPro" id="IPR027417">
    <property type="entry name" value="P-loop_NTPase"/>
</dbReference>
<gene>
    <name evidence="1" type="ORF">MM415B01290_0006</name>
</gene>
<keyword evidence="1" id="KW-0378">Hydrolase</keyword>
<evidence type="ECO:0000313" key="1">
    <source>
        <dbReference type="EMBL" id="QJA59473.1"/>
    </source>
</evidence>
<keyword evidence="1" id="KW-0067">ATP-binding</keyword>
<name>A0A6M3IPZ6_9ZZZZ</name>
<reference evidence="1" key="1">
    <citation type="submission" date="2020-03" db="EMBL/GenBank/DDBJ databases">
        <title>The deep terrestrial virosphere.</title>
        <authorList>
            <person name="Holmfeldt K."/>
            <person name="Nilsson E."/>
            <person name="Simone D."/>
            <person name="Lopez-Fernandez M."/>
            <person name="Wu X."/>
            <person name="de Brujin I."/>
            <person name="Lundin D."/>
            <person name="Andersson A."/>
            <person name="Bertilsson S."/>
            <person name="Dopson M."/>
        </authorList>
    </citation>
    <scope>NUCLEOTIDE SEQUENCE</scope>
    <source>
        <strain evidence="1">MM415B01290</strain>
    </source>
</reference>
<dbReference type="GO" id="GO:0004386">
    <property type="term" value="F:helicase activity"/>
    <property type="evidence" value="ECO:0007669"/>
    <property type="project" value="UniProtKB-KW"/>
</dbReference>
<accession>A0A6M3IPZ6</accession>
<protein>
    <submittedName>
        <fullName evidence="1">Putative helicase</fullName>
    </submittedName>
</protein>
<proteinExistence type="predicted"/>
<dbReference type="SUPFAM" id="SSF52540">
    <property type="entry name" value="P-loop containing nucleoside triphosphate hydrolases"/>
    <property type="match status" value="1"/>
</dbReference>
<keyword evidence="1" id="KW-0347">Helicase</keyword>
<dbReference type="AlphaFoldDB" id="A0A6M3IPZ6"/>
<dbReference type="Gene3D" id="3.40.50.300">
    <property type="entry name" value="P-loop containing nucleotide triphosphate hydrolases"/>
    <property type="match status" value="1"/>
</dbReference>
<keyword evidence="1" id="KW-0547">Nucleotide-binding</keyword>
<organism evidence="1">
    <name type="scientific">viral metagenome</name>
    <dbReference type="NCBI Taxonomy" id="1070528"/>
    <lineage>
        <taxon>unclassified sequences</taxon>
        <taxon>metagenomes</taxon>
        <taxon>organismal metagenomes</taxon>
    </lineage>
</organism>
<sequence>MQVETFDGSQERSILIAMIMNDSVLSRISAKYERGMFESVWARIISGWCVEYHEKYNHAPKKTVQGLFDVWAEKHKSKEAIELVSDFLGTLSDEYESGEEINSDYVIDVAGEYFNRVRALRLSEKIQGDIDSGNTSKAIERIEAFGRIEIGAGSGIDVFHDQAAIRDVFAEKKESIIKYPGALGVFFDDMLERDGFVSFMGPEGCGKTWWLIDMAFRAMLQRRRVAFFEVGDMSQRQVIGRLLTRASRHPKRACTVQYPTEIFKDSSKEMATVTFKEKVFDRPLSWQKARKSCEEMLRKRVKTSRSLFKLSCHPNSTMNVQGIKAILQSWQREDWVPDVICIDYADILLADAPSFDFRNQINDTWKRLRSLSQEWHCLVVTNTQADAKSYSAQLLDRANFSDDKRKNAHVTASIGINVSSQEKEAGITRLNLTKVREGYFSSKQCVHVAGCLALGNPAVRSCL</sequence>